<reference evidence="3 4" key="1">
    <citation type="submission" date="2022-10" db="EMBL/GenBank/DDBJ databases">
        <title>Sphingomonas sp.</title>
        <authorList>
            <person name="Jin C."/>
        </authorList>
    </citation>
    <scope>NUCLEOTIDE SEQUENCE [LARGE SCALE GENOMIC DNA]</scope>
    <source>
        <strain evidence="3 4">BN140010</strain>
    </source>
</reference>
<name>A0ABT3JCW9_9SPHN</name>
<organism evidence="3 4">
    <name type="scientific">Sphingomonas arvum</name>
    <dbReference type="NCBI Taxonomy" id="2992113"/>
    <lineage>
        <taxon>Bacteria</taxon>
        <taxon>Pseudomonadati</taxon>
        <taxon>Pseudomonadota</taxon>
        <taxon>Alphaproteobacteria</taxon>
        <taxon>Sphingomonadales</taxon>
        <taxon>Sphingomonadaceae</taxon>
        <taxon>Sphingomonas</taxon>
    </lineage>
</organism>
<dbReference type="Proteomes" id="UP001526246">
    <property type="component" value="Unassembled WGS sequence"/>
</dbReference>
<dbReference type="EMBL" id="JAPDOB010000001">
    <property type="protein sequence ID" value="MCW3796926.1"/>
    <property type="molecule type" value="Genomic_DNA"/>
</dbReference>
<feature type="chain" id="PRO_5046153967" description="Secreted protein" evidence="2">
    <location>
        <begin position="18"/>
        <end position="189"/>
    </location>
</feature>
<sequence>MRTITLLAAAATLGALAAPAAAQYYPQQPYPQQTYPQPAPYPGQAYPQPGYPQPGYGYGQQRSLLDQLLGRYPANNRAAIQQCANAAQAQVARQYSQGYGNRRYGQYQPGYGTNTRVTAITDVQQRNRGLRVNGLIDSGVRTNGYNQPYNNGYNQPYAAAQGDISFRCDVDYNGQVRDVRLRQLAPGRY</sequence>
<accession>A0ABT3JCW9</accession>
<proteinExistence type="predicted"/>
<protein>
    <recommendedName>
        <fullName evidence="5">Secreted protein</fullName>
    </recommendedName>
</protein>
<feature type="region of interest" description="Disordered" evidence="1">
    <location>
        <begin position="29"/>
        <end position="57"/>
    </location>
</feature>
<dbReference type="RefSeq" id="WP_264880936.1">
    <property type="nucleotide sequence ID" value="NZ_JAPDOB010000001.1"/>
</dbReference>
<evidence type="ECO:0000313" key="4">
    <source>
        <dbReference type="Proteomes" id="UP001526246"/>
    </source>
</evidence>
<keyword evidence="4" id="KW-1185">Reference proteome</keyword>
<evidence type="ECO:0008006" key="5">
    <source>
        <dbReference type="Google" id="ProtNLM"/>
    </source>
</evidence>
<gene>
    <name evidence="3" type="ORF">OMW55_03790</name>
</gene>
<evidence type="ECO:0000313" key="3">
    <source>
        <dbReference type="EMBL" id="MCW3796926.1"/>
    </source>
</evidence>
<keyword evidence="2" id="KW-0732">Signal</keyword>
<evidence type="ECO:0000256" key="1">
    <source>
        <dbReference type="SAM" id="MobiDB-lite"/>
    </source>
</evidence>
<evidence type="ECO:0000256" key="2">
    <source>
        <dbReference type="SAM" id="SignalP"/>
    </source>
</evidence>
<comment type="caution">
    <text evidence="3">The sequence shown here is derived from an EMBL/GenBank/DDBJ whole genome shotgun (WGS) entry which is preliminary data.</text>
</comment>
<feature type="signal peptide" evidence="2">
    <location>
        <begin position="1"/>
        <end position="17"/>
    </location>
</feature>